<evidence type="ECO:0000256" key="9">
    <source>
        <dbReference type="ARBA" id="ARBA00023180"/>
    </source>
</evidence>
<keyword evidence="2 11" id="KW-0812">Transmembrane</keyword>
<comment type="caution">
    <text evidence="13">The sequence shown here is derived from an EMBL/GenBank/DDBJ whole genome shotgun (WGS) entry which is preliminary data.</text>
</comment>
<dbReference type="SMART" id="SM00406">
    <property type="entry name" value="IGv"/>
    <property type="match status" value="1"/>
</dbReference>
<evidence type="ECO:0000256" key="7">
    <source>
        <dbReference type="ARBA" id="ARBA00023136"/>
    </source>
</evidence>
<keyword evidence="7 11" id="KW-0472">Membrane</keyword>
<evidence type="ECO:0000256" key="2">
    <source>
        <dbReference type="ARBA" id="ARBA00022692"/>
    </source>
</evidence>
<keyword evidence="8" id="KW-1015">Disulfide bond</keyword>
<protein>
    <recommendedName>
        <fullName evidence="12">Ig-like domain-containing protein</fullName>
    </recommendedName>
</protein>
<dbReference type="InterPro" id="IPR003599">
    <property type="entry name" value="Ig_sub"/>
</dbReference>
<dbReference type="GO" id="GO:0016020">
    <property type="term" value="C:membrane"/>
    <property type="evidence" value="ECO:0007669"/>
    <property type="project" value="UniProtKB-SubCell"/>
</dbReference>
<evidence type="ECO:0000256" key="6">
    <source>
        <dbReference type="ARBA" id="ARBA00023130"/>
    </source>
</evidence>
<dbReference type="InterPro" id="IPR013783">
    <property type="entry name" value="Ig-like_fold"/>
</dbReference>
<dbReference type="GO" id="GO:0042288">
    <property type="term" value="F:MHC class I protein binding"/>
    <property type="evidence" value="ECO:0007669"/>
    <property type="project" value="InterPro"/>
</dbReference>
<dbReference type="OrthoDB" id="9394844at2759"/>
<dbReference type="Gene3D" id="2.60.40.10">
    <property type="entry name" value="Immunoglobulins"/>
    <property type="match status" value="1"/>
</dbReference>
<accession>A0A8J6F103</accession>
<keyword evidence="3" id="KW-0732">Signal</keyword>
<name>A0A8J6F103_ELECQ</name>
<dbReference type="InterPro" id="IPR013106">
    <property type="entry name" value="Ig_V-set"/>
</dbReference>
<evidence type="ECO:0000256" key="5">
    <source>
        <dbReference type="ARBA" id="ARBA00022989"/>
    </source>
</evidence>
<comment type="subcellular location">
    <subcellularLocation>
        <location evidence="1">Membrane</location>
        <topology evidence="1">Single-pass type I membrane protein</topology>
    </subcellularLocation>
</comment>
<dbReference type="PANTHER" id="PTHR11292">
    <property type="entry name" value="T-CELL SURFACE GLYCOPROTEIN CD8 BETA CHAIN"/>
    <property type="match status" value="1"/>
</dbReference>
<dbReference type="Proteomes" id="UP000770717">
    <property type="component" value="Unassembled WGS sequence"/>
</dbReference>
<dbReference type="AlphaFoldDB" id="A0A8J6F103"/>
<keyword evidence="10" id="KW-0393">Immunoglobulin domain</keyword>
<evidence type="ECO:0000256" key="8">
    <source>
        <dbReference type="ARBA" id="ARBA00023157"/>
    </source>
</evidence>
<feature type="domain" description="Ig-like" evidence="12">
    <location>
        <begin position="45"/>
        <end position="129"/>
    </location>
</feature>
<dbReference type="PANTHER" id="PTHR11292:SF7">
    <property type="entry name" value="T-CELL SURFACE GLYCOPROTEIN CD8 BETA CHAIN-RELATED"/>
    <property type="match status" value="1"/>
</dbReference>
<evidence type="ECO:0000313" key="13">
    <source>
        <dbReference type="EMBL" id="KAG9479472.1"/>
    </source>
</evidence>
<evidence type="ECO:0000256" key="4">
    <source>
        <dbReference type="ARBA" id="ARBA00022859"/>
    </source>
</evidence>
<dbReference type="GO" id="GO:0050776">
    <property type="term" value="P:regulation of immune response"/>
    <property type="evidence" value="ECO:0007669"/>
    <property type="project" value="InterPro"/>
</dbReference>
<evidence type="ECO:0000256" key="1">
    <source>
        <dbReference type="ARBA" id="ARBA00004479"/>
    </source>
</evidence>
<keyword evidence="9" id="KW-0325">Glycoprotein</keyword>
<evidence type="ECO:0000256" key="10">
    <source>
        <dbReference type="ARBA" id="ARBA00023319"/>
    </source>
</evidence>
<evidence type="ECO:0000256" key="3">
    <source>
        <dbReference type="ARBA" id="ARBA00022729"/>
    </source>
</evidence>
<keyword evidence="5 11" id="KW-1133">Transmembrane helix</keyword>
<evidence type="ECO:0000313" key="14">
    <source>
        <dbReference type="Proteomes" id="UP000770717"/>
    </source>
</evidence>
<evidence type="ECO:0000259" key="12">
    <source>
        <dbReference type="PROSITE" id="PS50835"/>
    </source>
</evidence>
<proteinExistence type="predicted"/>
<dbReference type="GO" id="GO:0015026">
    <property type="term" value="F:coreceptor activity"/>
    <property type="evidence" value="ECO:0007669"/>
    <property type="project" value="InterPro"/>
</dbReference>
<feature type="transmembrane region" description="Helical" evidence="11">
    <location>
        <begin position="181"/>
        <end position="202"/>
    </location>
</feature>
<gene>
    <name evidence="13" type="ORF">GDO78_011489</name>
</gene>
<dbReference type="EMBL" id="WNTK01000007">
    <property type="protein sequence ID" value="KAG9479472.1"/>
    <property type="molecule type" value="Genomic_DNA"/>
</dbReference>
<dbReference type="PROSITE" id="PS50835">
    <property type="entry name" value="IG_LIKE"/>
    <property type="match status" value="1"/>
</dbReference>
<reference evidence="13" key="1">
    <citation type="thesis" date="2020" institute="ProQuest LLC" country="789 East Eisenhower Parkway, Ann Arbor, MI, USA">
        <title>Comparative Genomics and Chromosome Evolution.</title>
        <authorList>
            <person name="Mudd A.B."/>
        </authorList>
    </citation>
    <scope>NUCLEOTIDE SEQUENCE</scope>
    <source>
        <strain evidence="13">HN-11 Male</strain>
        <tissue evidence="13">Kidney and liver</tissue>
    </source>
</reference>
<dbReference type="GO" id="GO:0009986">
    <property type="term" value="C:cell surface"/>
    <property type="evidence" value="ECO:0007669"/>
    <property type="project" value="TreeGrafter"/>
</dbReference>
<dbReference type="Pfam" id="PF07686">
    <property type="entry name" value="V-set"/>
    <property type="match status" value="1"/>
</dbReference>
<dbReference type="InterPro" id="IPR042414">
    <property type="entry name" value="CD8B"/>
</dbReference>
<evidence type="ECO:0000256" key="11">
    <source>
        <dbReference type="SAM" id="Phobius"/>
    </source>
</evidence>
<dbReference type="InterPro" id="IPR036179">
    <property type="entry name" value="Ig-like_dom_sf"/>
</dbReference>
<keyword evidence="4" id="KW-0391">Immunity</keyword>
<dbReference type="InterPro" id="IPR007110">
    <property type="entry name" value="Ig-like_dom"/>
</dbReference>
<keyword evidence="14" id="KW-1185">Reference proteome</keyword>
<keyword evidence="6" id="KW-1064">Adaptive immunity</keyword>
<dbReference type="GO" id="GO:0002250">
    <property type="term" value="P:adaptive immune response"/>
    <property type="evidence" value="ECO:0007669"/>
    <property type="project" value="UniProtKB-KW"/>
</dbReference>
<dbReference type="SUPFAM" id="SSF48726">
    <property type="entry name" value="Immunoglobulin"/>
    <property type="match status" value="1"/>
</dbReference>
<organism evidence="13 14">
    <name type="scientific">Eleutherodactylus coqui</name>
    <name type="common">Puerto Rican coqui</name>
    <dbReference type="NCBI Taxonomy" id="57060"/>
    <lineage>
        <taxon>Eukaryota</taxon>
        <taxon>Metazoa</taxon>
        <taxon>Chordata</taxon>
        <taxon>Craniata</taxon>
        <taxon>Vertebrata</taxon>
        <taxon>Euteleostomi</taxon>
        <taxon>Amphibia</taxon>
        <taxon>Batrachia</taxon>
        <taxon>Anura</taxon>
        <taxon>Neobatrachia</taxon>
        <taxon>Hyloidea</taxon>
        <taxon>Eleutherodactylidae</taxon>
        <taxon>Eleutherodactylinae</taxon>
        <taxon>Eleutherodactylus</taxon>
        <taxon>Eleutherodactylus</taxon>
    </lineage>
</organism>
<sequence>MKQLGLTGSCLSRCFFLISFYVTGANAFSVKLSQAPASMIQLIDQTVEISCTIKDVSMDKLRLYWYRKTEKNEDTEFIISSTGQIEKFFYGTNIIQKKFTIKRVAFKGDFILNITNLDHSDNGIYYCMVGESLKFAFGNGTKLTVVDSLPTTVKPTTTKPPCKCKKLKIPKTSLPGVNCSLVIWAPLAGLALLLLIGLYLLASHTYRSRNFYRNFC</sequence>
<dbReference type="SMART" id="SM00409">
    <property type="entry name" value="IG"/>
    <property type="match status" value="1"/>
</dbReference>